<evidence type="ECO:0000313" key="6">
    <source>
        <dbReference type="Proteomes" id="UP000274448"/>
    </source>
</evidence>
<evidence type="ECO:0000313" key="4">
    <source>
        <dbReference type="Proteomes" id="UP000201519"/>
    </source>
</evidence>
<dbReference type="Proteomes" id="UP000241474">
    <property type="component" value="Segment"/>
</dbReference>
<evidence type="ECO:0000313" key="1">
    <source>
        <dbReference type="EMBL" id="ADO18934.1"/>
    </source>
</evidence>
<dbReference type="OrthoDB" id="31458at10239"/>
<dbReference type="EMBL" id="HQ336222">
    <property type="protein sequence ID" value="ADO18934.1"/>
    <property type="molecule type" value="Genomic_DNA"/>
</dbReference>
<dbReference type="RefSeq" id="YP_003987441.1">
    <property type="nucleotide sequence ID" value="NC_014649.1"/>
</dbReference>
<protein>
    <submittedName>
        <fullName evidence="1">Uncharacterized protein</fullName>
    </submittedName>
</protein>
<evidence type="ECO:0000313" key="2">
    <source>
        <dbReference type="EMBL" id="AKI79697.1"/>
    </source>
</evidence>
<organismHost>
    <name type="scientific">Acanthamoeba polyphaga</name>
    <name type="common">Amoeba</name>
    <dbReference type="NCBI Taxonomy" id="5757"/>
</organismHost>
<evidence type="ECO:0000313" key="5">
    <source>
        <dbReference type="Proteomes" id="UP000241474"/>
    </source>
</evidence>
<keyword evidence="4" id="KW-1185">Reference proteome</keyword>
<sequence length="196" mass="23894">MKLNNFIDFSSILELNYNDFLPLDDNHKSYTYEDNIQLQDDSEARFLIQRAKDSLLSHTKIKDKYIRPKCEWDECEYSCKFYLSTDRKFYCVYFSYDLDFTILYFYGIIEKKTGKHLVVSHEETSDNVYPMMNHHMFNYEWDNYEHEDLRYPPYKYEDDPLELICCLEDQFNVFYEEMCKKNYNDNGSDDSNDDND</sequence>
<dbReference type="GeneID" id="9925576"/>
<dbReference type="EMBL" id="KM982401">
    <property type="protein sequence ID" value="AKI79697.1"/>
    <property type="molecule type" value="Genomic_DNA"/>
</dbReference>
<gene>
    <name evidence="1" type="primary">R907</name>
</gene>
<dbReference type="Proteomes" id="UP000274448">
    <property type="component" value="Segment"/>
</dbReference>
<reference evidence="5 6" key="2">
    <citation type="submission" date="2014-10" db="EMBL/GenBank/DDBJ databases">
        <title>Pan-genome analysis of Brazilian lineage A amoebal mimiviruses.</title>
        <authorList>
            <person name="Assis F.L."/>
            <person name="Abrahao J.S."/>
            <person name="Kroon E.G."/>
            <person name="Dornas F.P."/>
            <person name="Andrade K.R."/>
            <person name="Borato P.V.M."/>
            <person name="Pilotto M.R."/>
            <person name="Benamar S."/>
            <person name="LaScola B."/>
            <person name="Colson P."/>
        </authorList>
    </citation>
    <scope>NUCLEOTIDE SEQUENCE [LARGE SCALE GENOMIC DNA]</scope>
    <source>
        <strain evidence="3 6">Amazonia</strain>
        <strain evidence="2 5">Oyster</strain>
    </source>
</reference>
<accession>A0A0G2Y7D1</accession>
<reference evidence="1 4" key="1">
    <citation type="journal article" date="2011" name="Virol. J.">
        <title>Breaking the 1000-gene barrier for Mimivirus using ultra-deep genome and transcriptome sequencing.</title>
        <authorList>
            <person name="Legendre M."/>
            <person name="Santini S."/>
            <person name="Rico A."/>
            <person name="Abergel C."/>
            <person name="Claverie J.M."/>
        </authorList>
    </citation>
    <scope>NUCLEOTIDE SEQUENCE [LARGE SCALE GENOMIC DNA]</scope>
</reference>
<evidence type="ECO:0000313" key="3">
    <source>
        <dbReference type="EMBL" id="AKI81586.1"/>
    </source>
</evidence>
<dbReference type="Proteomes" id="UP000201519">
    <property type="component" value="Segment"/>
</dbReference>
<dbReference type="EMBL" id="KM982403">
    <property type="protein sequence ID" value="AKI81586.1"/>
    <property type="molecule type" value="Genomic_DNA"/>
</dbReference>
<name>A0A0G2Y7D1_MIMIV</name>
<organism evidence="1 4">
    <name type="scientific">Acanthamoeba polyphaga mimivirus</name>
    <name type="common">APMV</name>
    <dbReference type="NCBI Taxonomy" id="212035"/>
    <lineage>
        <taxon>Viruses</taxon>
        <taxon>Varidnaviria</taxon>
        <taxon>Bamfordvirae</taxon>
        <taxon>Nucleocytoviricota</taxon>
        <taxon>Megaviricetes</taxon>
        <taxon>Imitervirales</taxon>
        <taxon>Mimiviridae</taxon>
        <taxon>Megamimivirinae</taxon>
        <taxon>Mimivirus</taxon>
        <taxon>Mimivirus bradfordmassiliense</taxon>
    </lineage>
</organism>
<proteinExistence type="predicted"/>
<dbReference type="SMR" id="A0A0G2Y7D1"/>
<accession>E3VYQ4</accession>
<dbReference type="KEGG" id="vg:9925576"/>